<keyword evidence="6" id="KW-0547">Nucleotide-binding</keyword>
<evidence type="ECO:0000256" key="8">
    <source>
        <dbReference type="ARBA" id="ARBA00022842"/>
    </source>
</evidence>
<evidence type="ECO:0000256" key="5">
    <source>
        <dbReference type="ARBA" id="ARBA00022695"/>
    </source>
</evidence>
<keyword evidence="5" id="KW-0548">Nucleotidyltransferase</keyword>
<comment type="catalytic activity">
    <reaction evidence="10">
        <text>(R)-4'-phosphopantetheine + ATP + H(+) = 3'-dephospho-CoA + diphosphate</text>
        <dbReference type="Rhea" id="RHEA:19801"/>
        <dbReference type="ChEBI" id="CHEBI:15378"/>
        <dbReference type="ChEBI" id="CHEBI:30616"/>
        <dbReference type="ChEBI" id="CHEBI:33019"/>
        <dbReference type="ChEBI" id="CHEBI:57328"/>
        <dbReference type="ChEBI" id="CHEBI:61723"/>
        <dbReference type="EC" id="2.7.7.3"/>
    </reaction>
</comment>
<keyword evidence="8" id="KW-0460">Magnesium</keyword>
<dbReference type="InterPro" id="IPR004821">
    <property type="entry name" value="Cyt_trans-like"/>
</dbReference>
<keyword evidence="9" id="KW-0173">Coenzyme A biosynthesis</keyword>
<evidence type="ECO:0000256" key="9">
    <source>
        <dbReference type="ARBA" id="ARBA00022993"/>
    </source>
</evidence>
<keyword evidence="7" id="KW-0067">ATP-binding</keyword>
<sequence>MKRAVCPGSFDPITYGHLDIIERASAQFDEVIVAVGNNRAKEGYFTVEERMQMIAETTAKFGNVKVDSWKGLLGDYCKANQIDVIIKGLRAMSDFDYELQMAQVNLQGSGVESMFMATSPSHSFLSSSLIKELAHYNGDVSSMVPPVVNQALKAREAGK</sequence>
<dbReference type="NCBIfam" id="TIGR01510">
    <property type="entry name" value="coaD_prev_kdtB"/>
    <property type="match status" value="1"/>
</dbReference>
<proteinExistence type="inferred from homology"/>
<reference evidence="12" key="1">
    <citation type="submission" date="2014-05" db="EMBL/GenBank/DDBJ databases">
        <title>Key roles for freshwater Actinobacteria revealed by deep metagenomic sequencing.</title>
        <authorList>
            <person name="Ghai R."/>
            <person name="Mizuno C.M."/>
            <person name="Picazo A."/>
            <person name="Camacho A."/>
            <person name="Rodriguez-Valera F."/>
        </authorList>
    </citation>
    <scope>NUCLEOTIDE SEQUENCE</scope>
</reference>
<dbReference type="Gene3D" id="3.40.50.620">
    <property type="entry name" value="HUPs"/>
    <property type="match status" value="1"/>
</dbReference>
<dbReference type="Pfam" id="PF01467">
    <property type="entry name" value="CTP_transf_like"/>
    <property type="match status" value="1"/>
</dbReference>
<dbReference type="HAMAP" id="MF_00151">
    <property type="entry name" value="PPAT_bact"/>
    <property type="match status" value="1"/>
</dbReference>
<protein>
    <recommendedName>
        <fullName evidence="2">Phosphopantetheine adenylyltransferase</fullName>
        <ecNumber evidence="1">2.7.7.3</ecNumber>
    </recommendedName>
</protein>
<gene>
    <name evidence="12" type="ORF">GM50_14845</name>
</gene>
<evidence type="ECO:0000256" key="4">
    <source>
        <dbReference type="ARBA" id="ARBA00022679"/>
    </source>
</evidence>
<accession>A0A094PX08</accession>
<dbReference type="GO" id="GO:0005524">
    <property type="term" value="F:ATP binding"/>
    <property type="evidence" value="ECO:0007669"/>
    <property type="project" value="UniProtKB-KW"/>
</dbReference>
<evidence type="ECO:0000256" key="3">
    <source>
        <dbReference type="ARBA" id="ARBA00022490"/>
    </source>
</evidence>
<dbReference type="CDD" id="cd02163">
    <property type="entry name" value="PPAT"/>
    <property type="match status" value="1"/>
</dbReference>
<keyword evidence="3" id="KW-0963">Cytoplasm</keyword>
<evidence type="ECO:0000256" key="1">
    <source>
        <dbReference type="ARBA" id="ARBA00012392"/>
    </source>
</evidence>
<dbReference type="GO" id="GO:0015937">
    <property type="term" value="P:coenzyme A biosynthetic process"/>
    <property type="evidence" value="ECO:0007669"/>
    <property type="project" value="UniProtKB-KW"/>
</dbReference>
<dbReference type="PRINTS" id="PR01020">
    <property type="entry name" value="LPSBIOSNTHSS"/>
</dbReference>
<evidence type="ECO:0000256" key="10">
    <source>
        <dbReference type="ARBA" id="ARBA00029346"/>
    </source>
</evidence>
<dbReference type="PANTHER" id="PTHR21342:SF1">
    <property type="entry name" value="PHOSPHOPANTETHEINE ADENYLYLTRANSFERASE"/>
    <property type="match status" value="1"/>
</dbReference>
<evidence type="ECO:0000256" key="6">
    <source>
        <dbReference type="ARBA" id="ARBA00022741"/>
    </source>
</evidence>
<evidence type="ECO:0000259" key="11">
    <source>
        <dbReference type="Pfam" id="PF01467"/>
    </source>
</evidence>
<evidence type="ECO:0000256" key="2">
    <source>
        <dbReference type="ARBA" id="ARBA00013868"/>
    </source>
</evidence>
<dbReference type="AlphaFoldDB" id="A0A094PX08"/>
<evidence type="ECO:0000256" key="7">
    <source>
        <dbReference type="ARBA" id="ARBA00022840"/>
    </source>
</evidence>
<dbReference type="InterPro" id="IPR014729">
    <property type="entry name" value="Rossmann-like_a/b/a_fold"/>
</dbReference>
<dbReference type="GO" id="GO:0004595">
    <property type="term" value="F:pantetheine-phosphate adenylyltransferase activity"/>
    <property type="evidence" value="ECO:0007669"/>
    <property type="project" value="UniProtKB-EC"/>
</dbReference>
<name>A0A094PX08_9ZZZZ</name>
<dbReference type="EC" id="2.7.7.3" evidence="1"/>
<evidence type="ECO:0000313" key="12">
    <source>
        <dbReference type="EMBL" id="KGA16325.1"/>
    </source>
</evidence>
<organism evidence="12">
    <name type="scientific">freshwater metagenome</name>
    <dbReference type="NCBI Taxonomy" id="449393"/>
    <lineage>
        <taxon>unclassified sequences</taxon>
        <taxon>metagenomes</taxon>
        <taxon>ecological metagenomes</taxon>
    </lineage>
</organism>
<keyword evidence="4" id="KW-0808">Transferase</keyword>
<dbReference type="PANTHER" id="PTHR21342">
    <property type="entry name" value="PHOSPHOPANTETHEINE ADENYLYLTRANSFERASE"/>
    <property type="match status" value="1"/>
</dbReference>
<comment type="caution">
    <text evidence="12">The sequence shown here is derived from an EMBL/GenBank/DDBJ whole genome shotgun (WGS) entry which is preliminary data.</text>
</comment>
<dbReference type="SUPFAM" id="SSF52374">
    <property type="entry name" value="Nucleotidylyl transferase"/>
    <property type="match status" value="1"/>
</dbReference>
<dbReference type="InterPro" id="IPR001980">
    <property type="entry name" value="PPAT"/>
</dbReference>
<dbReference type="EMBL" id="JNSK01000069">
    <property type="protein sequence ID" value="KGA16325.1"/>
    <property type="molecule type" value="Genomic_DNA"/>
</dbReference>
<feature type="domain" description="Cytidyltransferase-like" evidence="11">
    <location>
        <begin position="5"/>
        <end position="132"/>
    </location>
</feature>
<dbReference type="NCBIfam" id="TIGR00125">
    <property type="entry name" value="cyt_tran_rel"/>
    <property type="match status" value="1"/>
</dbReference>